<dbReference type="Proteomes" id="UP001236369">
    <property type="component" value="Unassembled WGS sequence"/>
</dbReference>
<keyword evidence="3" id="KW-0472">Membrane</keyword>
<evidence type="ECO:0000256" key="2">
    <source>
        <dbReference type="RuleBase" id="RU003793"/>
    </source>
</evidence>
<dbReference type="PRINTS" id="PR00864">
    <property type="entry name" value="PREPILNPTASE"/>
</dbReference>
<keyword evidence="5" id="KW-0489">Methyltransferase</keyword>
<sequence length="164" mass="16683">MPDALLGPLPDLAAALLPLPLTIPVAVIDLRRRIIPDGLNLALVGTGLGLVACREPDAQAVLLCLAEAATAFGLFWAVRSLHARLRGRIGLGLGDVKFLGAATAWTGLAQVPLLILVASLAALATLGVAALAGRRIDQATHLPFGPFLAIGLHVALALTGGMSG</sequence>
<keyword evidence="6" id="KW-1185">Reference proteome</keyword>
<keyword evidence="3" id="KW-0812">Transmembrane</keyword>
<evidence type="ECO:0000313" key="5">
    <source>
        <dbReference type="EMBL" id="MDQ0444590.1"/>
    </source>
</evidence>
<keyword evidence="5" id="KW-0378">Hydrolase</keyword>
<feature type="transmembrane region" description="Helical" evidence="3">
    <location>
        <begin position="144"/>
        <end position="162"/>
    </location>
</feature>
<feature type="transmembrane region" description="Helical" evidence="3">
    <location>
        <begin position="113"/>
        <end position="132"/>
    </location>
</feature>
<feature type="domain" description="Prepilin type IV endopeptidase peptidase" evidence="4">
    <location>
        <begin position="22"/>
        <end position="124"/>
    </location>
</feature>
<dbReference type="RefSeq" id="WP_238252942.1">
    <property type="nucleotide sequence ID" value="NZ_BPQX01000063.1"/>
</dbReference>
<dbReference type="InterPro" id="IPR014032">
    <property type="entry name" value="Peptidase_A24A_bac"/>
</dbReference>
<name>A0ABU0HQI9_9HYPH</name>
<keyword evidence="3" id="KW-1133">Transmembrane helix</keyword>
<dbReference type="GO" id="GO:0008168">
    <property type="term" value="F:methyltransferase activity"/>
    <property type="evidence" value="ECO:0007669"/>
    <property type="project" value="UniProtKB-KW"/>
</dbReference>
<dbReference type="InterPro" id="IPR050882">
    <property type="entry name" value="Prepilin_peptidase/N-MTase"/>
</dbReference>
<dbReference type="PANTHER" id="PTHR30487:SF0">
    <property type="entry name" value="PREPILIN LEADER PEPTIDASE_N-METHYLTRANSFERASE-RELATED"/>
    <property type="match status" value="1"/>
</dbReference>
<accession>A0ABU0HQI9</accession>
<dbReference type="GO" id="GO:0004190">
    <property type="term" value="F:aspartic-type endopeptidase activity"/>
    <property type="evidence" value="ECO:0007669"/>
    <property type="project" value="UniProtKB-EC"/>
</dbReference>
<proteinExistence type="inferred from homology"/>
<reference evidence="5 6" key="1">
    <citation type="submission" date="2023-07" db="EMBL/GenBank/DDBJ databases">
        <title>Genomic Encyclopedia of Type Strains, Phase IV (KMG-IV): sequencing the most valuable type-strain genomes for metagenomic binning, comparative biology and taxonomic classification.</title>
        <authorList>
            <person name="Goeker M."/>
        </authorList>
    </citation>
    <scope>NUCLEOTIDE SEQUENCE [LARGE SCALE GENOMIC DNA]</scope>
    <source>
        <strain evidence="5 6">DSM 19562</strain>
    </source>
</reference>
<dbReference type="EMBL" id="JAUSVV010000013">
    <property type="protein sequence ID" value="MDQ0444590.1"/>
    <property type="molecule type" value="Genomic_DNA"/>
</dbReference>
<dbReference type="GO" id="GO:0032259">
    <property type="term" value="P:methylation"/>
    <property type="evidence" value="ECO:0007669"/>
    <property type="project" value="UniProtKB-KW"/>
</dbReference>
<evidence type="ECO:0000256" key="3">
    <source>
        <dbReference type="SAM" id="Phobius"/>
    </source>
</evidence>
<dbReference type="Gene3D" id="1.20.120.1220">
    <property type="match status" value="1"/>
</dbReference>
<dbReference type="EC" id="2.1.1.-" evidence="5"/>
<dbReference type="EC" id="3.4.23.43" evidence="5"/>
<dbReference type="PANTHER" id="PTHR30487">
    <property type="entry name" value="TYPE 4 PREPILIN-LIKE PROTEINS LEADER PEPTIDE-PROCESSING ENZYME"/>
    <property type="match status" value="1"/>
</dbReference>
<evidence type="ECO:0000256" key="1">
    <source>
        <dbReference type="ARBA" id="ARBA00005801"/>
    </source>
</evidence>
<evidence type="ECO:0000259" key="4">
    <source>
        <dbReference type="Pfam" id="PF01478"/>
    </source>
</evidence>
<organism evidence="5 6">
    <name type="scientific">Methylobacterium persicinum</name>
    <dbReference type="NCBI Taxonomy" id="374426"/>
    <lineage>
        <taxon>Bacteria</taxon>
        <taxon>Pseudomonadati</taxon>
        <taxon>Pseudomonadota</taxon>
        <taxon>Alphaproteobacteria</taxon>
        <taxon>Hyphomicrobiales</taxon>
        <taxon>Methylobacteriaceae</taxon>
        <taxon>Methylobacterium</taxon>
    </lineage>
</organism>
<protein>
    <submittedName>
        <fullName evidence="5">Leader peptidase (Prepilin peptidase)/N-methyltransferase</fullName>
        <ecNumber evidence="5">2.1.1.-</ecNumber>
        <ecNumber evidence="5">3.4.23.43</ecNumber>
    </submittedName>
</protein>
<comment type="caution">
    <text evidence="5">The sequence shown here is derived from an EMBL/GenBank/DDBJ whole genome shotgun (WGS) entry which is preliminary data.</text>
</comment>
<dbReference type="Pfam" id="PF01478">
    <property type="entry name" value="Peptidase_A24"/>
    <property type="match status" value="1"/>
</dbReference>
<dbReference type="InterPro" id="IPR000045">
    <property type="entry name" value="Prepilin_IV_endopep_pep"/>
</dbReference>
<gene>
    <name evidence="5" type="ORF">QO016_004103</name>
</gene>
<comment type="similarity">
    <text evidence="1 2">Belongs to the peptidase A24 family.</text>
</comment>
<keyword evidence="5" id="KW-0808">Transferase</keyword>
<evidence type="ECO:0000313" key="6">
    <source>
        <dbReference type="Proteomes" id="UP001236369"/>
    </source>
</evidence>